<accession>A0A0A1W6L0</accession>
<dbReference type="RefSeq" id="WP_042485600.1">
    <property type="nucleotide sequence ID" value="NZ_BBPI01000034.1"/>
</dbReference>
<evidence type="ECO:0008006" key="3">
    <source>
        <dbReference type="Google" id="ProtNLM"/>
    </source>
</evidence>
<comment type="caution">
    <text evidence="1">The sequence shown here is derived from an EMBL/GenBank/DDBJ whole genome shotgun (WGS) entry which is preliminary data.</text>
</comment>
<reference evidence="1 2" key="1">
    <citation type="submission" date="2014-11" db="EMBL/GenBank/DDBJ databases">
        <title>Whole genome shotgun sequence of Sphingomonas parapaucimobilis NBRC 15100.</title>
        <authorList>
            <person name="Katano-Makiyama Y."/>
            <person name="Hosoyama A."/>
            <person name="Hashimoto M."/>
            <person name="Hosoyama Y."/>
            <person name="Noguchi M."/>
            <person name="Numata M."/>
            <person name="Tsuchikane K."/>
            <person name="Hirakata S."/>
            <person name="Uohara A."/>
            <person name="Shimodaira J."/>
            <person name="Ohji S."/>
            <person name="Ichikawa N."/>
            <person name="Kimura A."/>
            <person name="Yamazoe A."/>
            <person name="Fujita N."/>
        </authorList>
    </citation>
    <scope>NUCLEOTIDE SEQUENCE [LARGE SCALE GENOMIC DNA]</scope>
    <source>
        <strain evidence="1 2">NBRC 15100</strain>
    </source>
</reference>
<dbReference type="Pfam" id="PF05119">
    <property type="entry name" value="Terminase_4"/>
    <property type="match status" value="1"/>
</dbReference>
<sequence length="156" mass="17192">MARKPNRTSAKQAVAEPTVDETIVGQPDWSALLTDADEQMVARGHWRRIVDEMTTREILSSSNGHALQRLVLAYIVYDRCSRQVAGNGLVTEANPENAKAIDRLSIYYKAMREAESTAERLEAQLGLSPGRRSKVGKVVKQRQRTAGADAFLGPKG</sequence>
<dbReference type="EMBL" id="BBPI01000034">
    <property type="protein sequence ID" value="GAM00554.1"/>
    <property type="molecule type" value="Genomic_DNA"/>
</dbReference>
<dbReference type="AlphaFoldDB" id="A0A0A1W6L0"/>
<dbReference type="InterPro" id="IPR006448">
    <property type="entry name" value="Phage_term_ssu_P27"/>
</dbReference>
<evidence type="ECO:0000313" key="1">
    <source>
        <dbReference type="EMBL" id="GAM00554.1"/>
    </source>
</evidence>
<organism evidence="1 2">
    <name type="scientific">Sphingomonas parapaucimobilis NBRC 15100</name>
    <dbReference type="NCBI Taxonomy" id="1219049"/>
    <lineage>
        <taxon>Bacteria</taxon>
        <taxon>Pseudomonadati</taxon>
        <taxon>Pseudomonadota</taxon>
        <taxon>Alphaproteobacteria</taxon>
        <taxon>Sphingomonadales</taxon>
        <taxon>Sphingomonadaceae</taxon>
        <taxon>Sphingomonas</taxon>
    </lineage>
</organism>
<dbReference type="OrthoDB" id="7582495at2"/>
<proteinExistence type="predicted"/>
<protein>
    <recommendedName>
        <fullName evidence="3">Phage terminase small subunit</fullName>
    </recommendedName>
</protein>
<gene>
    <name evidence="1" type="ORF">SP5_034_01290</name>
</gene>
<evidence type="ECO:0000313" key="2">
    <source>
        <dbReference type="Proteomes" id="UP000032305"/>
    </source>
</evidence>
<keyword evidence="2" id="KW-1185">Reference proteome</keyword>
<dbReference type="eggNOG" id="COG3747">
    <property type="taxonomic scope" value="Bacteria"/>
</dbReference>
<name>A0A0A1W6L0_9SPHN</name>
<dbReference type="Proteomes" id="UP000032305">
    <property type="component" value="Unassembled WGS sequence"/>
</dbReference>